<dbReference type="AlphaFoldDB" id="A0AB32VUY5"/>
<dbReference type="GeneID" id="18608358"/>
<name>A0AB32VUY5_THECC</name>
<gene>
    <name evidence="2" type="primary">LOC18608358</name>
</gene>
<reference evidence="2" key="2">
    <citation type="submission" date="2025-08" db="UniProtKB">
        <authorList>
            <consortium name="RefSeq"/>
        </authorList>
    </citation>
    <scope>IDENTIFICATION</scope>
</reference>
<sequence>MCIAVFMWEAHPLYPFLLFLNRDEYHSRPTEPLGWWEGGEILGGRDGEAGGTWLAFSRDGRLAFITNVRELQSIPRAKSRGHLPVRFLQISTSPCEALQDWKGQLKLVPSFFNCQSKDYMGSCLGELLGSKKKPIEFAEEVVKEANEYNGFNLILIDLCSKSMVYVTNRPKENGNFVTEVSPGIHVLSNASLNSPWPKAQRLGHSFKEVLARYGEDELPLKETVAELLMDRTKDDSSMLPGIFPPEVEYHLSSIYIDVSRPQGRYGTRNQSALSVKSNGEVCFHERYLEKDLWKEQTVTYQIEMAK</sequence>
<protein>
    <submittedName>
        <fullName evidence="2">Transport and Golgi organization 2 homolog isoform X1</fullName>
    </submittedName>
</protein>
<dbReference type="PANTHER" id="PTHR17985">
    <property type="entry name" value="SER/THR-RICH PROTEIN T10 IN DGCR REGION"/>
    <property type="match status" value="1"/>
</dbReference>
<dbReference type="RefSeq" id="XP_017969979.1">
    <property type="nucleotide sequence ID" value="XM_018114490.1"/>
</dbReference>
<dbReference type="PANTHER" id="PTHR17985:SF16">
    <property type="entry name" value="TRANSPORT_GOLGI ORGANIZATION-LIKE PROTEIN (DUF833)"/>
    <property type="match status" value="1"/>
</dbReference>
<dbReference type="Pfam" id="PF05742">
    <property type="entry name" value="TANGO2"/>
    <property type="match status" value="2"/>
</dbReference>
<organism evidence="1 2">
    <name type="scientific">Theobroma cacao</name>
    <name type="common">Cacao</name>
    <name type="synonym">Cocoa</name>
    <dbReference type="NCBI Taxonomy" id="3641"/>
    <lineage>
        <taxon>Eukaryota</taxon>
        <taxon>Viridiplantae</taxon>
        <taxon>Streptophyta</taxon>
        <taxon>Embryophyta</taxon>
        <taxon>Tracheophyta</taxon>
        <taxon>Spermatophyta</taxon>
        <taxon>Magnoliopsida</taxon>
        <taxon>eudicotyledons</taxon>
        <taxon>Gunneridae</taxon>
        <taxon>Pentapetalae</taxon>
        <taxon>rosids</taxon>
        <taxon>malvids</taxon>
        <taxon>Malvales</taxon>
        <taxon>Malvaceae</taxon>
        <taxon>Byttnerioideae</taxon>
        <taxon>Theobroma</taxon>
    </lineage>
</organism>
<dbReference type="InterPro" id="IPR008551">
    <property type="entry name" value="TANGO2"/>
</dbReference>
<dbReference type="Proteomes" id="UP000694886">
    <property type="component" value="Chromosome 2"/>
</dbReference>
<dbReference type="KEGG" id="tcc:18608358"/>
<proteinExistence type="predicted"/>
<evidence type="ECO:0000313" key="1">
    <source>
        <dbReference type="Proteomes" id="UP000694886"/>
    </source>
</evidence>
<evidence type="ECO:0000313" key="2">
    <source>
        <dbReference type="RefSeq" id="XP_017969979.1"/>
    </source>
</evidence>
<accession>A0AB32VUY5</accession>
<reference evidence="1" key="1">
    <citation type="journal article" date="1997" name="Nucleic Acids Res.">
        <title>tRNAscan-SE: a program for improved detection of transfer RNA genes in genomic sequence.</title>
        <authorList>
            <person name="Lowe T.M."/>
            <person name="Eddy S.R."/>
        </authorList>
    </citation>
    <scope>NUCLEOTIDE SEQUENCE [LARGE SCALE GENOMIC DNA]</scope>
    <source>
        <strain evidence="1">r\B97-61/B2</strain>
    </source>
</reference>
<dbReference type="Gramene" id="Tc02v2_t012150.1">
    <property type="protein sequence ID" value="Tc02v2_p012150.1"/>
    <property type="gene ID" value="Tc02v2_g012150"/>
</dbReference>